<sequence>MTGYRITYPAGSRGWLNASVLTMNPQITIPGEPFAGLPA</sequence>
<keyword evidence="2" id="KW-1185">Reference proteome</keyword>
<organism evidence="1 2">
    <name type="scientific">Limosilactobacillus oris F0423</name>
    <dbReference type="NCBI Taxonomy" id="944562"/>
    <lineage>
        <taxon>Bacteria</taxon>
        <taxon>Bacillati</taxon>
        <taxon>Bacillota</taxon>
        <taxon>Bacilli</taxon>
        <taxon>Lactobacillales</taxon>
        <taxon>Lactobacillaceae</taxon>
        <taxon>Limosilactobacillus</taxon>
    </lineage>
</organism>
<proteinExistence type="predicted"/>
<evidence type="ECO:0000313" key="2">
    <source>
        <dbReference type="Proteomes" id="UP000006035"/>
    </source>
</evidence>
<protein>
    <submittedName>
        <fullName evidence="1">Uncharacterized protein</fullName>
    </submittedName>
</protein>
<accession>A0ABP2LAX1</accession>
<reference evidence="1 2" key="1">
    <citation type="submission" date="2011-05" db="EMBL/GenBank/DDBJ databases">
        <authorList>
            <person name="Durkin A.S."/>
            <person name="Kim M."/>
            <person name="Radune D."/>
            <person name="Hostetler J."/>
            <person name="Torralba M."/>
            <person name="Gillis M."/>
            <person name="Methe B."/>
            <person name="Sutton G."/>
            <person name="Nelson K.E."/>
        </authorList>
    </citation>
    <scope>NUCLEOTIDE SEQUENCE [LARGE SCALE GENOMIC DNA]</scope>
    <source>
        <strain evidence="1 2">F0423</strain>
    </source>
</reference>
<dbReference type="EMBL" id="AFTL01000008">
    <property type="protein sequence ID" value="EGS38536.1"/>
    <property type="molecule type" value="Genomic_DNA"/>
</dbReference>
<evidence type="ECO:0000313" key="1">
    <source>
        <dbReference type="EMBL" id="EGS38536.1"/>
    </source>
</evidence>
<name>A0ABP2LAX1_9LACO</name>
<gene>
    <name evidence="1" type="ORF">HMPREF9102_1633</name>
</gene>
<dbReference type="Proteomes" id="UP000006035">
    <property type="component" value="Unassembled WGS sequence"/>
</dbReference>
<comment type="caution">
    <text evidence="1">The sequence shown here is derived from an EMBL/GenBank/DDBJ whole genome shotgun (WGS) entry which is preliminary data.</text>
</comment>